<sequence length="221" mass="25090">MTLAKHQPDDGRQWRQMPTEYRRKQLIEATIDVIAEVGLSRATVSLVSKKAELSPAVINLQFQSKDNMLVETLKYVREEFNQAWRKANEAGGENGNAADKVQNLLGTYFRPEICDPKKLRVWFAFFGEAAARETYLDITRRYEAAVLGVLRDGCAVLIEEGGYDWMDPHRTARSLLASCDGLWMGLMLRPDTISPEQCVESLNELLASHFPKHFGRLPDET</sequence>
<accession>A0A1M6S3S2</accession>
<keyword evidence="2" id="KW-0805">Transcription regulation</keyword>
<name>A0A1M6S3S2_9RHOB</name>
<dbReference type="PROSITE" id="PS50977">
    <property type="entry name" value="HTH_TETR_2"/>
    <property type="match status" value="1"/>
</dbReference>
<gene>
    <name evidence="7" type="ORF">SAMN05444000_12743</name>
</gene>
<dbReference type="PANTHER" id="PTHR30055:SF228">
    <property type="entry name" value="TRANSCRIPTIONAL REGULATOR-RELATED"/>
    <property type="match status" value="1"/>
</dbReference>
<dbReference type="OrthoDB" id="7336460at2"/>
<dbReference type="GO" id="GO:0000976">
    <property type="term" value="F:transcription cis-regulatory region binding"/>
    <property type="evidence" value="ECO:0007669"/>
    <property type="project" value="TreeGrafter"/>
</dbReference>
<dbReference type="Pfam" id="PF13977">
    <property type="entry name" value="TetR_C_6"/>
    <property type="match status" value="1"/>
</dbReference>
<protein>
    <submittedName>
        <fullName evidence="7">Transcriptional regulator, TetR family</fullName>
    </submittedName>
</protein>
<keyword evidence="8" id="KW-1185">Reference proteome</keyword>
<evidence type="ECO:0000256" key="3">
    <source>
        <dbReference type="ARBA" id="ARBA00023125"/>
    </source>
</evidence>
<evidence type="ECO:0000256" key="4">
    <source>
        <dbReference type="ARBA" id="ARBA00023163"/>
    </source>
</evidence>
<dbReference type="InterPro" id="IPR001647">
    <property type="entry name" value="HTH_TetR"/>
</dbReference>
<dbReference type="Proteomes" id="UP000183982">
    <property type="component" value="Unassembled WGS sequence"/>
</dbReference>
<dbReference type="Pfam" id="PF00440">
    <property type="entry name" value="TetR_N"/>
    <property type="match status" value="1"/>
</dbReference>
<evidence type="ECO:0000259" key="6">
    <source>
        <dbReference type="PROSITE" id="PS50977"/>
    </source>
</evidence>
<organism evidence="7 8">
    <name type="scientific">Shimia gijangensis</name>
    <dbReference type="NCBI Taxonomy" id="1470563"/>
    <lineage>
        <taxon>Bacteria</taxon>
        <taxon>Pseudomonadati</taxon>
        <taxon>Pseudomonadota</taxon>
        <taxon>Alphaproteobacteria</taxon>
        <taxon>Rhodobacterales</taxon>
        <taxon>Roseobacteraceae</taxon>
    </lineage>
</organism>
<reference evidence="8" key="1">
    <citation type="submission" date="2016-11" db="EMBL/GenBank/DDBJ databases">
        <authorList>
            <person name="Varghese N."/>
            <person name="Submissions S."/>
        </authorList>
    </citation>
    <scope>NUCLEOTIDE SEQUENCE [LARGE SCALE GENOMIC DNA]</scope>
    <source>
        <strain evidence="8">DSM 100564</strain>
    </source>
</reference>
<feature type="DNA-binding region" description="H-T-H motif" evidence="5">
    <location>
        <begin position="43"/>
        <end position="62"/>
    </location>
</feature>
<keyword evidence="3 5" id="KW-0238">DNA-binding</keyword>
<dbReference type="GO" id="GO:0003700">
    <property type="term" value="F:DNA-binding transcription factor activity"/>
    <property type="evidence" value="ECO:0007669"/>
    <property type="project" value="TreeGrafter"/>
</dbReference>
<dbReference type="RefSeq" id="WP_073256205.1">
    <property type="nucleotide sequence ID" value="NZ_FQZQ01000027.1"/>
</dbReference>
<evidence type="ECO:0000256" key="2">
    <source>
        <dbReference type="ARBA" id="ARBA00023015"/>
    </source>
</evidence>
<dbReference type="PANTHER" id="PTHR30055">
    <property type="entry name" value="HTH-TYPE TRANSCRIPTIONAL REGULATOR RUTR"/>
    <property type="match status" value="1"/>
</dbReference>
<keyword evidence="1" id="KW-0678">Repressor</keyword>
<dbReference type="InterPro" id="IPR009057">
    <property type="entry name" value="Homeodomain-like_sf"/>
</dbReference>
<evidence type="ECO:0000256" key="1">
    <source>
        <dbReference type="ARBA" id="ARBA00022491"/>
    </source>
</evidence>
<evidence type="ECO:0000313" key="8">
    <source>
        <dbReference type="Proteomes" id="UP000183982"/>
    </source>
</evidence>
<dbReference type="SUPFAM" id="SSF46689">
    <property type="entry name" value="Homeodomain-like"/>
    <property type="match status" value="1"/>
</dbReference>
<dbReference type="Gene3D" id="1.10.357.10">
    <property type="entry name" value="Tetracycline Repressor, domain 2"/>
    <property type="match status" value="1"/>
</dbReference>
<dbReference type="AlphaFoldDB" id="A0A1M6S3S2"/>
<dbReference type="SUPFAM" id="SSF48498">
    <property type="entry name" value="Tetracyclin repressor-like, C-terminal domain"/>
    <property type="match status" value="1"/>
</dbReference>
<evidence type="ECO:0000256" key="5">
    <source>
        <dbReference type="PROSITE-ProRule" id="PRU00335"/>
    </source>
</evidence>
<proteinExistence type="predicted"/>
<dbReference type="InterPro" id="IPR039538">
    <property type="entry name" value="BetI_C"/>
</dbReference>
<dbReference type="STRING" id="1470563.SAMN05444000_12743"/>
<evidence type="ECO:0000313" key="7">
    <source>
        <dbReference type="EMBL" id="SHK39331.1"/>
    </source>
</evidence>
<dbReference type="EMBL" id="FQZQ01000027">
    <property type="protein sequence ID" value="SHK39331.1"/>
    <property type="molecule type" value="Genomic_DNA"/>
</dbReference>
<keyword evidence="4" id="KW-0804">Transcription</keyword>
<feature type="domain" description="HTH tetR-type" evidence="6">
    <location>
        <begin position="20"/>
        <end position="80"/>
    </location>
</feature>
<dbReference type="InterPro" id="IPR050109">
    <property type="entry name" value="HTH-type_TetR-like_transc_reg"/>
</dbReference>
<dbReference type="InterPro" id="IPR036271">
    <property type="entry name" value="Tet_transcr_reg_TetR-rel_C_sf"/>
</dbReference>